<dbReference type="AlphaFoldDB" id="A0A8J7GGH8"/>
<protein>
    <submittedName>
        <fullName evidence="1">Uncharacterized protein</fullName>
    </submittedName>
</protein>
<dbReference type="EMBL" id="JADOUF010000001">
    <property type="protein sequence ID" value="MBG6136267.1"/>
    <property type="molecule type" value="Genomic_DNA"/>
</dbReference>
<organism evidence="1 2">
    <name type="scientific">Longispora fulva</name>
    <dbReference type="NCBI Taxonomy" id="619741"/>
    <lineage>
        <taxon>Bacteria</taxon>
        <taxon>Bacillati</taxon>
        <taxon>Actinomycetota</taxon>
        <taxon>Actinomycetes</taxon>
        <taxon>Micromonosporales</taxon>
        <taxon>Micromonosporaceae</taxon>
        <taxon>Longispora</taxon>
    </lineage>
</organism>
<gene>
    <name evidence="1" type="ORF">IW245_002461</name>
</gene>
<evidence type="ECO:0000313" key="2">
    <source>
        <dbReference type="Proteomes" id="UP000622552"/>
    </source>
</evidence>
<accession>A0A8J7GGH8</accession>
<dbReference type="Proteomes" id="UP000622552">
    <property type="component" value="Unassembled WGS sequence"/>
</dbReference>
<keyword evidence="2" id="KW-1185">Reference proteome</keyword>
<name>A0A8J7GGH8_9ACTN</name>
<reference evidence="1" key="1">
    <citation type="submission" date="2020-11" db="EMBL/GenBank/DDBJ databases">
        <title>Sequencing the genomes of 1000 actinobacteria strains.</title>
        <authorList>
            <person name="Klenk H.-P."/>
        </authorList>
    </citation>
    <scope>NUCLEOTIDE SEQUENCE</scope>
    <source>
        <strain evidence="1">DSM 45356</strain>
    </source>
</reference>
<proteinExistence type="predicted"/>
<dbReference type="RefSeq" id="WP_197003264.1">
    <property type="nucleotide sequence ID" value="NZ_BONS01000036.1"/>
</dbReference>
<comment type="caution">
    <text evidence="1">The sequence shown here is derived from an EMBL/GenBank/DDBJ whole genome shotgun (WGS) entry which is preliminary data.</text>
</comment>
<evidence type="ECO:0000313" key="1">
    <source>
        <dbReference type="EMBL" id="MBG6136267.1"/>
    </source>
</evidence>
<sequence length="138" mass="14953">MWGRHFVRIAGGTHRLVQAPRALFVLIDLCLYRSKDLVIGVSRPRLSQDRVGDLVGVFGTERKVPSANEHPQRDGGSPHLLPRRLTIPGPRGPVTVHFSIGHVLIVPPVATAGICATYLIVSADMFTTEDGSSEILAV</sequence>